<dbReference type="AlphaFoldDB" id="K1X0N3"/>
<dbReference type="KEGG" id="mbe:MBM_03530"/>
<dbReference type="InParanoid" id="K1X0N3"/>
<evidence type="ECO:0000256" key="1">
    <source>
        <dbReference type="SAM" id="MobiDB-lite"/>
    </source>
</evidence>
<dbReference type="OMA" id="SDELYRW"/>
<dbReference type="eggNOG" id="ENOG502S4H2">
    <property type="taxonomic scope" value="Eukaryota"/>
</dbReference>
<feature type="region of interest" description="Disordered" evidence="1">
    <location>
        <begin position="203"/>
        <end position="382"/>
    </location>
</feature>
<gene>
    <name evidence="2" type="ORF">MBM_03530</name>
</gene>
<feature type="compositionally biased region" description="Low complexity" evidence="1">
    <location>
        <begin position="251"/>
        <end position="260"/>
    </location>
</feature>
<name>K1X0N3_MARBU</name>
<dbReference type="Proteomes" id="UP000006753">
    <property type="component" value="Unassembled WGS sequence"/>
</dbReference>
<feature type="compositionally biased region" description="Basic and acidic residues" evidence="1">
    <location>
        <begin position="203"/>
        <end position="213"/>
    </location>
</feature>
<organism evidence="2 3">
    <name type="scientific">Marssonina brunnea f. sp. multigermtubi (strain MB_m1)</name>
    <name type="common">Marssonina leaf spot fungus</name>
    <dbReference type="NCBI Taxonomy" id="1072389"/>
    <lineage>
        <taxon>Eukaryota</taxon>
        <taxon>Fungi</taxon>
        <taxon>Dikarya</taxon>
        <taxon>Ascomycota</taxon>
        <taxon>Pezizomycotina</taxon>
        <taxon>Leotiomycetes</taxon>
        <taxon>Helotiales</taxon>
        <taxon>Drepanopezizaceae</taxon>
        <taxon>Drepanopeziza</taxon>
    </lineage>
</organism>
<sequence length="382" mass="41419">MASSISADEFKDALARYPAVIQKFSKTRKAGSASLEELDKFRYQVAPINFSMKTGRLMAMDDLKKLVEWKLNHGIYRPTMTKMIASNTNEKLEAATTAAFAAYANGESISAVIEKIKEPLKGVGPATASLILAVHDPQNIIFFSDELFRWLTAGGKKVKITYSTKEFETLFKAAGNFMSKIKCTPIELEKVAFVLIKENEPVHEPKPKYEPSGRPRGRPAMAESEKKPKKPTVPGRGRGRPPKSDAEKTAAAKTKAALKPAPKPQPAKIEKAPKTNPAKEASTPKKRGRPAAADVEEESRTPAKRGRPSKGEAEETASKKRGRPASVAPHTKTPSSMKRERLSLASAAEEKTPVTKKRKTSATPASSAPASSAKKSGKKAKA</sequence>
<evidence type="ECO:0000313" key="2">
    <source>
        <dbReference type="EMBL" id="EKD18537.1"/>
    </source>
</evidence>
<dbReference type="SMART" id="SM00384">
    <property type="entry name" value="AT_hook"/>
    <property type="match status" value="5"/>
</dbReference>
<dbReference type="OrthoDB" id="8249012at2759"/>
<dbReference type="PANTHER" id="PTHR21521">
    <property type="entry name" value="AMUN, ISOFORM A"/>
    <property type="match status" value="1"/>
</dbReference>
<dbReference type="GeneID" id="18759465"/>
<dbReference type="HOGENOM" id="CLU_048127_1_0_1"/>
<keyword evidence="3" id="KW-1185">Reference proteome</keyword>
<dbReference type="Pfam" id="PF02178">
    <property type="entry name" value="AT_hook"/>
    <property type="match status" value="4"/>
</dbReference>
<dbReference type="EMBL" id="JH921433">
    <property type="protein sequence ID" value="EKD18537.1"/>
    <property type="molecule type" value="Genomic_DNA"/>
</dbReference>
<feature type="compositionally biased region" description="Basic and acidic residues" evidence="1">
    <location>
        <begin position="309"/>
        <end position="318"/>
    </location>
</feature>
<dbReference type="PRINTS" id="PR00929">
    <property type="entry name" value="ATHOOK"/>
</dbReference>
<protein>
    <submittedName>
        <fullName evidence="2">Uncharacterized protein</fullName>
    </submittedName>
</protein>
<evidence type="ECO:0000313" key="3">
    <source>
        <dbReference type="Proteomes" id="UP000006753"/>
    </source>
</evidence>
<dbReference type="RefSeq" id="XP_007291419.1">
    <property type="nucleotide sequence ID" value="XM_007291357.1"/>
</dbReference>
<dbReference type="GO" id="GO:0003677">
    <property type="term" value="F:DNA binding"/>
    <property type="evidence" value="ECO:0007669"/>
    <property type="project" value="InterPro"/>
</dbReference>
<dbReference type="STRING" id="1072389.K1X0N3"/>
<reference evidence="2 3" key="1">
    <citation type="journal article" date="2012" name="BMC Genomics">
        <title>Sequencing the genome of Marssonina brunnea reveals fungus-poplar co-evolution.</title>
        <authorList>
            <person name="Zhu S."/>
            <person name="Cao Y.-Z."/>
            <person name="Jiang C."/>
            <person name="Tan B.-Y."/>
            <person name="Wang Z."/>
            <person name="Feng S."/>
            <person name="Zhang L."/>
            <person name="Su X.-H."/>
            <person name="Brejova B."/>
            <person name="Vinar T."/>
            <person name="Xu M."/>
            <person name="Wang M.-X."/>
            <person name="Zhang S.-G."/>
            <person name="Huang M.-R."/>
            <person name="Wu R."/>
            <person name="Zhou Y."/>
        </authorList>
    </citation>
    <scope>NUCLEOTIDE SEQUENCE [LARGE SCALE GENOMIC DNA]</scope>
    <source>
        <strain evidence="2 3">MB_m1</strain>
    </source>
</reference>
<dbReference type="PANTHER" id="PTHR21521:SF0">
    <property type="entry name" value="AMUN, ISOFORM A"/>
    <property type="match status" value="1"/>
</dbReference>
<feature type="compositionally biased region" description="Basic and acidic residues" evidence="1">
    <location>
        <begin position="337"/>
        <end position="353"/>
    </location>
</feature>
<accession>K1X0N3</accession>
<proteinExistence type="predicted"/>
<dbReference type="InterPro" id="IPR017956">
    <property type="entry name" value="AT_hook_DNA-bd_motif"/>
</dbReference>
<feature type="compositionally biased region" description="Low complexity" evidence="1">
    <location>
        <begin position="361"/>
        <end position="374"/>
    </location>
</feature>